<organism evidence="2 3">
    <name type="scientific">Desulfonatronum thiosulfatophilum</name>
    <dbReference type="NCBI Taxonomy" id="617002"/>
    <lineage>
        <taxon>Bacteria</taxon>
        <taxon>Pseudomonadati</taxon>
        <taxon>Thermodesulfobacteriota</taxon>
        <taxon>Desulfovibrionia</taxon>
        <taxon>Desulfovibrionales</taxon>
        <taxon>Desulfonatronaceae</taxon>
        <taxon>Desulfonatronum</taxon>
    </lineage>
</organism>
<dbReference type="Pfam" id="PF08668">
    <property type="entry name" value="HDOD"/>
    <property type="match status" value="1"/>
</dbReference>
<dbReference type="SUPFAM" id="SSF109604">
    <property type="entry name" value="HD-domain/PDEase-like"/>
    <property type="match status" value="1"/>
</dbReference>
<dbReference type="InterPro" id="IPR052340">
    <property type="entry name" value="RNase_Y/CdgJ"/>
</dbReference>
<dbReference type="EMBL" id="FMXO01000022">
    <property type="protein sequence ID" value="SDB60732.1"/>
    <property type="molecule type" value="Genomic_DNA"/>
</dbReference>
<dbReference type="PANTHER" id="PTHR33525">
    <property type="match status" value="1"/>
</dbReference>
<evidence type="ECO:0000259" key="1">
    <source>
        <dbReference type="PROSITE" id="PS51833"/>
    </source>
</evidence>
<name>A0A1G6ETX5_9BACT</name>
<dbReference type="Gene3D" id="1.10.3210.10">
    <property type="entry name" value="Hypothetical protein af1432"/>
    <property type="match status" value="1"/>
</dbReference>
<dbReference type="InterPro" id="IPR013976">
    <property type="entry name" value="HDOD"/>
</dbReference>
<dbReference type="PROSITE" id="PS51833">
    <property type="entry name" value="HDOD"/>
    <property type="match status" value="1"/>
</dbReference>
<dbReference type="AlphaFoldDB" id="A0A1G6ETX5"/>
<protein>
    <submittedName>
        <fullName evidence="2">HD-like signal output (HDOD) domain, no enzymatic activity</fullName>
    </submittedName>
</protein>
<dbReference type="STRING" id="617002.SAMN05660653_03134"/>
<dbReference type="Proteomes" id="UP000198771">
    <property type="component" value="Unassembled WGS sequence"/>
</dbReference>
<proteinExistence type="predicted"/>
<reference evidence="2 3" key="1">
    <citation type="submission" date="2016-10" db="EMBL/GenBank/DDBJ databases">
        <authorList>
            <person name="de Groot N.N."/>
        </authorList>
    </citation>
    <scope>NUCLEOTIDE SEQUENCE [LARGE SCALE GENOMIC DNA]</scope>
    <source>
        <strain evidence="2 3">ASO4-2</strain>
    </source>
</reference>
<accession>A0A1G6ETX5</accession>
<gene>
    <name evidence="2" type="ORF">SAMN05660653_03134</name>
</gene>
<sequence>MNIVHIDEIRPGMVLAADVRDSNGRFLAGKGELLDESHLRIFRIWGVTEIESENGDDLNFRNSSLEVISEELWEEASEAVVRRMGVATADEHPASSELRRIFTLRTARWLSENPELSAAADGAAAIVEDERAMAAPPMRIDPRRFLDEEVELVSLPAILTQILAAINNPLSSATCLAEIISRDQGLAAKLLKMANSSYFGFPGRVDTISRAVTIVGTNQLSMLAMGAMVVAKVQDIPSDLMDMESYWKHCIACGIGARVLMGSRRTGNPEMYFVAGLLHSLGHLVLMKYFPIQSRYALLESRKRNIPLTVLEKELFGFDHAWFGGAILKRWKFPFQLEQAVRYQYMPLKATSPMDVTMVHIAGILAKGMDPGWKHGYPLPPLDCKAWDLVQLAPSILSPTLNLMAGQVDGMYRMLFDKSRKDS</sequence>
<dbReference type="RefSeq" id="WP_092123792.1">
    <property type="nucleotide sequence ID" value="NZ_FMXO01000022.1"/>
</dbReference>
<evidence type="ECO:0000313" key="2">
    <source>
        <dbReference type="EMBL" id="SDB60732.1"/>
    </source>
</evidence>
<feature type="domain" description="HDOD" evidence="1">
    <location>
        <begin position="152"/>
        <end position="347"/>
    </location>
</feature>
<keyword evidence="3" id="KW-1185">Reference proteome</keyword>
<dbReference type="PANTHER" id="PTHR33525:SF3">
    <property type="entry name" value="RIBONUCLEASE Y"/>
    <property type="match status" value="1"/>
</dbReference>
<evidence type="ECO:0000313" key="3">
    <source>
        <dbReference type="Proteomes" id="UP000198771"/>
    </source>
</evidence>
<dbReference type="OrthoDB" id="9803649at2"/>